<feature type="signal peptide" evidence="1">
    <location>
        <begin position="1"/>
        <end position="21"/>
    </location>
</feature>
<evidence type="ECO:0000313" key="3">
    <source>
        <dbReference type="Proteomes" id="UP001576780"/>
    </source>
</evidence>
<name>A0ABV4WJG0_9CYAN</name>
<dbReference type="Proteomes" id="UP001576780">
    <property type="component" value="Unassembled WGS sequence"/>
</dbReference>
<comment type="caution">
    <text evidence="2">The sequence shown here is derived from an EMBL/GenBank/DDBJ whole genome shotgun (WGS) entry which is preliminary data.</text>
</comment>
<keyword evidence="1" id="KW-0732">Signal</keyword>
<dbReference type="PROSITE" id="PS51257">
    <property type="entry name" value="PROKAR_LIPOPROTEIN"/>
    <property type="match status" value="1"/>
</dbReference>
<gene>
    <name evidence="2" type="ORF">ACE1CA_11920</name>
</gene>
<feature type="chain" id="PRO_5046397429" evidence="1">
    <location>
        <begin position="22"/>
        <end position="122"/>
    </location>
</feature>
<dbReference type="RefSeq" id="WP_413277648.1">
    <property type="nucleotide sequence ID" value="NZ_JBHFNT010000101.1"/>
</dbReference>
<dbReference type="EMBL" id="JBHFNT010000101">
    <property type="protein sequence ID" value="MFB2835228.1"/>
    <property type="molecule type" value="Genomic_DNA"/>
</dbReference>
<reference evidence="2 3" key="1">
    <citation type="submission" date="2024-09" db="EMBL/GenBank/DDBJ databases">
        <title>Floridaenema gen nov. (Aerosakkonemataceae, Aerosakkonematales ord. nov., Cyanobacteria) from benthic tropical and subtropical fresh waters, with the description of four new species.</title>
        <authorList>
            <person name="Moretto J.A."/>
            <person name="Berthold D.E."/>
            <person name="Lefler F.W."/>
            <person name="Huang I.-S."/>
            <person name="Laughinghouse H. IV."/>
        </authorList>
    </citation>
    <scope>NUCLEOTIDE SEQUENCE [LARGE SCALE GENOMIC DNA]</scope>
    <source>
        <strain evidence="2 3">BLCC-F167</strain>
    </source>
</reference>
<sequence>MKYNLVIFVSMLACVVSACGAAPQSNLLRDDELSTAPAPQGTALRDDDTNQFQQAVNQAKSATNLAKSAKTDAELKIVVNQWNKAIELMKSVPKTDRNYKLSQQKIVEYQKSLGEAEKKLKK</sequence>
<evidence type="ECO:0000313" key="2">
    <source>
        <dbReference type="EMBL" id="MFB2835228.1"/>
    </source>
</evidence>
<proteinExistence type="predicted"/>
<keyword evidence="3" id="KW-1185">Reference proteome</keyword>
<accession>A0ABV4WJG0</accession>
<protein>
    <submittedName>
        <fullName evidence="2">Uncharacterized protein</fullName>
    </submittedName>
</protein>
<evidence type="ECO:0000256" key="1">
    <source>
        <dbReference type="SAM" id="SignalP"/>
    </source>
</evidence>
<organism evidence="2 3">
    <name type="scientific">Floridaenema evergladense BLCC-F167</name>
    <dbReference type="NCBI Taxonomy" id="3153639"/>
    <lineage>
        <taxon>Bacteria</taxon>
        <taxon>Bacillati</taxon>
        <taxon>Cyanobacteriota</taxon>
        <taxon>Cyanophyceae</taxon>
        <taxon>Oscillatoriophycideae</taxon>
        <taxon>Aerosakkonematales</taxon>
        <taxon>Aerosakkonemataceae</taxon>
        <taxon>Floridanema</taxon>
        <taxon>Floridanema evergladense</taxon>
    </lineage>
</organism>